<keyword evidence="3" id="KW-1185">Reference proteome</keyword>
<dbReference type="AlphaFoldDB" id="A0A4R5QAU0"/>
<dbReference type="CDD" id="cd04485">
    <property type="entry name" value="DnaE_OBF"/>
    <property type="match status" value="1"/>
</dbReference>
<dbReference type="OrthoDB" id="9803237at2"/>
<organism evidence="2 3">
    <name type="scientific">Dankookia rubra</name>
    <dbReference type="NCBI Taxonomy" id="1442381"/>
    <lineage>
        <taxon>Bacteria</taxon>
        <taxon>Pseudomonadati</taxon>
        <taxon>Pseudomonadota</taxon>
        <taxon>Alphaproteobacteria</taxon>
        <taxon>Acetobacterales</taxon>
        <taxon>Roseomonadaceae</taxon>
        <taxon>Dankookia</taxon>
    </lineage>
</organism>
<evidence type="ECO:0000313" key="2">
    <source>
        <dbReference type="EMBL" id="TDH59357.1"/>
    </source>
</evidence>
<gene>
    <name evidence="2" type="ORF">E2C06_27710</name>
</gene>
<feature type="region of interest" description="Disordered" evidence="1">
    <location>
        <begin position="188"/>
        <end position="222"/>
    </location>
</feature>
<name>A0A4R5QAU0_9PROT</name>
<proteinExistence type="predicted"/>
<dbReference type="RefSeq" id="WP_133291825.1">
    <property type="nucleotide sequence ID" value="NZ_SMSJ01000069.1"/>
</dbReference>
<sequence length="222" mass="23594">MTGLHEAEARALEALAGADAFAGTGTGASCRRAGWEARSVASGPQDLPLFALAAGTEAAPTVPDQTEGQAVVEDYLASGLTLRRHPLALLRPRLDALGCQDTRRLNARRASTKLRLPGLVLIRQRPGSANGAIFLNVEDEHRVANLVVVFEWIAARDRAALVSGRLLIAEGRVEREVAPAEVPITKSYGRAAGRPLRPAQPAVRKPAPGSQPPKLPGSRNFR</sequence>
<evidence type="ECO:0008006" key="4">
    <source>
        <dbReference type="Google" id="ProtNLM"/>
    </source>
</evidence>
<reference evidence="2 3" key="1">
    <citation type="journal article" date="2016" name="J. Microbiol.">
        <title>Dankookia rubra gen. nov., sp. nov., an alphaproteobacterium isolated from sediment of a shallow stream.</title>
        <authorList>
            <person name="Kim W.H."/>
            <person name="Kim D.H."/>
            <person name="Kang K."/>
            <person name="Ahn T.Y."/>
        </authorList>
    </citation>
    <scope>NUCLEOTIDE SEQUENCE [LARGE SCALE GENOMIC DNA]</scope>
    <source>
        <strain evidence="2 3">JCM30602</strain>
    </source>
</reference>
<dbReference type="EMBL" id="SMSJ01000069">
    <property type="protein sequence ID" value="TDH59357.1"/>
    <property type="molecule type" value="Genomic_DNA"/>
</dbReference>
<evidence type="ECO:0000313" key="3">
    <source>
        <dbReference type="Proteomes" id="UP000295096"/>
    </source>
</evidence>
<accession>A0A4R5QAU0</accession>
<dbReference type="Proteomes" id="UP000295096">
    <property type="component" value="Unassembled WGS sequence"/>
</dbReference>
<comment type="caution">
    <text evidence="2">The sequence shown here is derived from an EMBL/GenBank/DDBJ whole genome shotgun (WGS) entry which is preliminary data.</text>
</comment>
<evidence type="ECO:0000256" key="1">
    <source>
        <dbReference type="SAM" id="MobiDB-lite"/>
    </source>
</evidence>
<protein>
    <recommendedName>
        <fullName evidence="4">Error-prone DNA polymerase</fullName>
    </recommendedName>
</protein>